<evidence type="ECO:0000256" key="2">
    <source>
        <dbReference type="ARBA" id="ARBA00022685"/>
    </source>
</evidence>
<protein>
    <recommendedName>
        <fullName evidence="6">Insulin-like domain-containing protein</fullName>
    </recommendedName>
</protein>
<name>A0A2W1BUP0_HELAM</name>
<feature type="signal peptide" evidence="5">
    <location>
        <begin position="1"/>
        <end position="19"/>
    </location>
</feature>
<dbReference type="SUPFAM" id="SSF56994">
    <property type="entry name" value="Insulin-like"/>
    <property type="match status" value="1"/>
</dbReference>
<dbReference type="InterPro" id="IPR036438">
    <property type="entry name" value="Insulin-like_sf"/>
</dbReference>
<evidence type="ECO:0000259" key="6">
    <source>
        <dbReference type="SMART" id="SM00078"/>
    </source>
</evidence>
<proteinExistence type="inferred from homology"/>
<dbReference type="Pfam" id="PF00049">
    <property type="entry name" value="Insulin"/>
    <property type="match status" value="1"/>
</dbReference>
<dbReference type="EMBL" id="KZ149897">
    <property type="protein sequence ID" value="PZC78689.1"/>
    <property type="molecule type" value="Genomic_DNA"/>
</dbReference>
<dbReference type="GO" id="GO:0005179">
    <property type="term" value="F:hormone activity"/>
    <property type="evidence" value="ECO:0007669"/>
    <property type="project" value="InterPro"/>
</dbReference>
<dbReference type="Gene3D" id="1.10.100.10">
    <property type="entry name" value="Insulin-like"/>
    <property type="match status" value="1"/>
</dbReference>
<dbReference type="InterPro" id="IPR022352">
    <property type="entry name" value="Ins/IGF/rlx"/>
</dbReference>
<dbReference type="InterPro" id="IPR016179">
    <property type="entry name" value="Insulin-like"/>
</dbReference>
<feature type="chain" id="PRO_5015997228" description="Insulin-like domain-containing protein" evidence="5">
    <location>
        <begin position="20"/>
        <end position="83"/>
    </location>
</feature>
<dbReference type="PROSITE" id="PS00262">
    <property type="entry name" value="INSULIN"/>
    <property type="match status" value="1"/>
</dbReference>
<organism evidence="7 8">
    <name type="scientific">Helicoverpa armigera</name>
    <name type="common">Cotton bollworm</name>
    <name type="synonym">Heliothis armigera</name>
    <dbReference type="NCBI Taxonomy" id="29058"/>
    <lineage>
        <taxon>Eukaryota</taxon>
        <taxon>Metazoa</taxon>
        <taxon>Ecdysozoa</taxon>
        <taxon>Arthropoda</taxon>
        <taxon>Hexapoda</taxon>
        <taxon>Insecta</taxon>
        <taxon>Pterygota</taxon>
        <taxon>Neoptera</taxon>
        <taxon>Endopterygota</taxon>
        <taxon>Lepidoptera</taxon>
        <taxon>Glossata</taxon>
        <taxon>Ditrysia</taxon>
        <taxon>Noctuoidea</taxon>
        <taxon>Noctuidae</taxon>
        <taxon>Heliothinae</taxon>
        <taxon>Helicoverpa</taxon>
    </lineage>
</organism>
<dbReference type="AlphaFoldDB" id="A0A2W1BUP0"/>
<keyword evidence="2" id="KW-0165">Cleavage on pair of basic residues</keyword>
<keyword evidence="4" id="KW-0964">Secreted</keyword>
<comment type="similarity">
    <text evidence="1 4">Belongs to the insulin family.</text>
</comment>
<evidence type="ECO:0000256" key="5">
    <source>
        <dbReference type="SAM" id="SignalP"/>
    </source>
</evidence>
<evidence type="ECO:0000256" key="3">
    <source>
        <dbReference type="ARBA" id="ARBA00022729"/>
    </source>
</evidence>
<comment type="subcellular location">
    <subcellularLocation>
        <location evidence="4">Secreted</location>
    </subcellularLocation>
</comment>
<evidence type="ECO:0000256" key="1">
    <source>
        <dbReference type="ARBA" id="ARBA00009034"/>
    </source>
</evidence>
<dbReference type="CDD" id="cd04366">
    <property type="entry name" value="IlGF_insulin_bombyxin_like"/>
    <property type="match status" value="1"/>
</dbReference>
<evidence type="ECO:0000313" key="8">
    <source>
        <dbReference type="Proteomes" id="UP000249218"/>
    </source>
</evidence>
<dbReference type="InterPro" id="IPR022353">
    <property type="entry name" value="Insulin_CS"/>
</dbReference>
<dbReference type="OrthoDB" id="10019596at2759"/>
<dbReference type="GO" id="GO:0005576">
    <property type="term" value="C:extracellular region"/>
    <property type="evidence" value="ECO:0007669"/>
    <property type="project" value="UniProtKB-SubCell"/>
</dbReference>
<gene>
    <name evidence="7" type="primary">HaOG217249</name>
    <name evidence="7" type="ORF">B5X24_HaOG217249</name>
</gene>
<reference evidence="7 8" key="1">
    <citation type="journal article" date="2017" name="BMC Biol.">
        <title>Genomic innovations, transcriptional plasticity and gene loss underlying the evolution and divergence of two highly polyphagous and invasive Helicoverpa pest species.</title>
        <authorList>
            <person name="Pearce S.L."/>
            <person name="Clarke D.F."/>
            <person name="East P.D."/>
            <person name="Elfekih S."/>
            <person name="Gordon K.H."/>
            <person name="Jermiin L.S."/>
            <person name="McGaughran A."/>
            <person name="Oakeshott J.G."/>
            <person name="Papanikolaou A."/>
            <person name="Perera O.P."/>
            <person name="Rane R.V."/>
            <person name="Richards S."/>
            <person name="Tay W.T."/>
            <person name="Walsh T.K."/>
            <person name="Anderson A."/>
            <person name="Anderson C.J."/>
            <person name="Asgari S."/>
            <person name="Board P.G."/>
            <person name="Bretschneider A."/>
            <person name="Campbell P.M."/>
            <person name="Chertemps T."/>
            <person name="Christeller J.T."/>
            <person name="Coppin C.W."/>
            <person name="Downes S.J."/>
            <person name="Duan G."/>
            <person name="Farnsworth C.A."/>
            <person name="Good R.T."/>
            <person name="Han L.B."/>
            <person name="Han Y.C."/>
            <person name="Hatje K."/>
            <person name="Horne I."/>
            <person name="Huang Y.P."/>
            <person name="Hughes D.S."/>
            <person name="Jacquin-Joly E."/>
            <person name="James W."/>
            <person name="Jhangiani S."/>
            <person name="Kollmar M."/>
            <person name="Kuwar S.S."/>
            <person name="Li S."/>
            <person name="Liu N.Y."/>
            <person name="Maibeche M.T."/>
            <person name="Miller J.R."/>
            <person name="Montagne N."/>
            <person name="Perry T."/>
            <person name="Qu J."/>
            <person name="Song S.V."/>
            <person name="Sutton G.G."/>
            <person name="Vogel H."/>
            <person name="Walenz B.P."/>
            <person name="Xu W."/>
            <person name="Zhang H.J."/>
            <person name="Zou Z."/>
            <person name="Batterham P."/>
            <person name="Edwards O.R."/>
            <person name="Feyereisen R."/>
            <person name="Gibbs R.A."/>
            <person name="Heckel D.G."/>
            <person name="McGrath A."/>
            <person name="Robin C."/>
            <person name="Scherer S.E."/>
            <person name="Worley K.C."/>
            <person name="Wu Y.D."/>
        </authorList>
    </citation>
    <scope>NUCLEOTIDE SEQUENCE [LARGE SCALE GENOMIC DNA]</scope>
    <source>
        <strain evidence="7">Harm_GR_Male_#8</strain>
        <tissue evidence="7">Whole organism</tissue>
    </source>
</reference>
<dbReference type="Proteomes" id="UP000249218">
    <property type="component" value="Unassembled WGS sequence"/>
</dbReference>
<feature type="domain" description="Insulin-like" evidence="6">
    <location>
        <begin position="24"/>
        <end position="83"/>
    </location>
</feature>
<sequence>MLKLLVVVSLVLVSADSQAAGGRAVLCGRQLSEAIATLCWPELDKRGWWPPAHHVLAGVRGKRGPVDECCLKACSIDEIMGYC</sequence>
<keyword evidence="3 5" id="KW-0732">Signal</keyword>
<evidence type="ECO:0000313" key="7">
    <source>
        <dbReference type="EMBL" id="PZC78689.1"/>
    </source>
</evidence>
<dbReference type="PRINTS" id="PR00276">
    <property type="entry name" value="INSULINFAMLY"/>
</dbReference>
<dbReference type="SMART" id="SM00078">
    <property type="entry name" value="IlGF"/>
    <property type="match status" value="1"/>
</dbReference>
<accession>A0A2W1BUP0</accession>
<keyword evidence="8" id="KW-1185">Reference proteome</keyword>
<evidence type="ECO:0000256" key="4">
    <source>
        <dbReference type="RuleBase" id="RU000406"/>
    </source>
</evidence>